<dbReference type="PROSITE" id="PS50893">
    <property type="entry name" value="ABC_TRANSPORTER_2"/>
    <property type="match status" value="1"/>
</dbReference>
<dbReference type="RefSeq" id="XP_065674298.1">
    <property type="nucleotide sequence ID" value="XM_065818226.1"/>
</dbReference>
<name>A0ABM4DIG8_HYDVU</name>
<evidence type="ECO:0000313" key="10">
    <source>
        <dbReference type="RefSeq" id="XP_065674298.1"/>
    </source>
</evidence>
<keyword evidence="2" id="KW-0813">Transport</keyword>
<dbReference type="SMART" id="SM00382">
    <property type="entry name" value="AAA"/>
    <property type="match status" value="1"/>
</dbReference>
<dbReference type="InterPro" id="IPR003439">
    <property type="entry name" value="ABC_transporter-like_ATP-bd"/>
</dbReference>
<evidence type="ECO:0000256" key="7">
    <source>
        <dbReference type="ARBA" id="ARBA00023136"/>
    </source>
</evidence>
<dbReference type="InterPro" id="IPR027417">
    <property type="entry name" value="P-loop_NTPase"/>
</dbReference>
<dbReference type="Proteomes" id="UP001652625">
    <property type="component" value="Chromosome 14"/>
</dbReference>
<keyword evidence="7" id="KW-0472">Membrane</keyword>
<organism evidence="9 10">
    <name type="scientific">Hydra vulgaris</name>
    <name type="common">Hydra</name>
    <name type="synonym">Hydra attenuata</name>
    <dbReference type="NCBI Taxonomy" id="6087"/>
    <lineage>
        <taxon>Eukaryota</taxon>
        <taxon>Metazoa</taxon>
        <taxon>Cnidaria</taxon>
        <taxon>Hydrozoa</taxon>
        <taxon>Hydroidolina</taxon>
        <taxon>Anthoathecata</taxon>
        <taxon>Aplanulata</taxon>
        <taxon>Hydridae</taxon>
        <taxon>Hydra</taxon>
    </lineage>
</organism>
<dbReference type="GeneID" id="100205630"/>
<sequence length="727" mass="82596">MQLCLGITMNAVFTSEKEKNFIQNLTKSRSFMPKAFVVSAGAYVGYRALTYSYSKFIERNVTNKHENFKQKQVTDKKLFLEKLIELLKIILPGIKTKEFGLLSIHSIALITRAFLSIYVAKLDGKLARCIVEKNLFKFISLLLQWIGVSIPATFINSLLKYLEGKLALAFRTRLVKYGYELYFQKQTYYKIGNLDSRLSAPDECLTEDIRMFSESVSHLYSHLTKPVLDLLLVCFSLNSMANKRGQSWLKPVMLGTFVTVSTAHLLKICSPKFGKLVSEESICRGNLRTVHSRIITNAEEIAFYGGHKVEHNLLLKNYNMLVNQVNKILGQKLWYVMLEQFLMKYLWSGLGMIMIALPIMMGKDASANISEQISERSQTFTTSRNLLLSGADAIERVISSLKEVHELTGFTNRVYEMFNVFKEIHNDKFVTSSSSKVCTYAALDNLESSFEVVFKYGQVVCLNDMPRVQPEYTKGDIILKNVPIITPNGDVICSSLSIQIVQGMHFLITGPNGCGKSSLFRILSALWPVFGGSLCVPPVEEMFYIPQRPYMTLGTLRDQVIYPDSVSDMKAKGWTDDDLESILDEVFLKYVVTRENGWDSISDWIDVLSGGEKQRMGMARMFYHRPKFALLDECTSAVSIDVEGKIYQSAKDLGITLLTITHRPSLWKFHTHLLQFDGQGGWHIEEMDTNARLSLHEEKEKLMTQLAGVPKSQQRLKEICDILGEIE</sequence>
<dbReference type="Pfam" id="PF00005">
    <property type="entry name" value="ABC_tran"/>
    <property type="match status" value="1"/>
</dbReference>
<dbReference type="Pfam" id="PF06472">
    <property type="entry name" value="ABC_membrane_2"/>
    <property type="match status" value="1"/>
</dbReference>
<reference evidence="10" key="1">
    <citation type="submission" date="2025-08" db="UniProtKB">
        <authorList>
            <consortium name="RefSeq"/>
        </authorList>
    </citation>
    <scope>IDENTIFICATION</scope>
</reference>
<keyword evidence="6" id="KW-1133">Transmembrane helix</keyword>
<keyword evidence="4" id="KW-0547">Nucleotide-binding</keyword>
<protein>
    <submittedName>
        <fullName evidence="10">ATP-binding cassette sub-family D member 2 isoform X2</fullName>
    </submittedName>
</protein>
<feature type="domain" description="ABC transporter" evidence="8">
    <location>
        <begin position="477"/>
        <end position="703"/>
    </location>
</feature>
<proteinExistence type="inferred from homology"/>
<evidence type="ECO:0000256" key="4">
    <source>
        <dbReference type="ARBA" id="ARBA00022741"/>
    </source>
</evidence>
<dbReference type="SUPFAM" id="SSF52540">
    <property type="entry name" value="P-loop containing nucleoside triphosphate hydrolases"/>
    <property type="match status" value="1"/>
</dbReference>
<evidence type="ECO:0000256" key="3">
    <source>
        <dbReference type="ARBA" id="ARBA00022692"/>
    </source>
</evidence>
<evidence type="ECO:0000313" key="9">
    <source>
        <dbReference type="Proteomes" id="UP001652625"/>
    </source>
</evidence>
<dbReference type="InterPro" id="IPR003593">
    <property type="entry name" value="AAA+_ATPase"/>
</dbReference>
<dbReference type="PANTHER" id="PTHR11384">
    <property type="entry name" value="ATP-BINDING CASSETTE, SUB-FAMILY D MEMBER"/>
    <property type="match status" value="1"/>
</dbReference>
<comment type="similarity">
    <text evidence="1">Belongs to the ABC transporter superfamily. ABCD family. Peroxisomal fatty acyl CoA transporter (TC 3.A.1.203) subfamily.</text>
</comment>
<evidence type="ECO:0000256" key="2">
    <source>
        <dbReference type="ARBA" id="ARBA00022448"/>
    </source>
</evidence>
<dbReference type="CDD" id="cd03223">
    <property type="entry name" value="ABCD_peroxisomal_ALDP"/>
    <property type="match status" value="1"/>
</dbReference>
<dbReference type="InterPro" id="IPR011527">
    <property type="entry name" value="ABC1_TM_dom"/>
</dbReference>
<evidence type="ECO:0000259" key="8">
    <source>
        <dbReference type="PROSITE" id="PS50893"/>
    </source>
</evidence>
<evidence type="ECO:0000256" key="1">
    <source>
        <dbReference type="ARBA" id="ARBA00008575"/>
    </source>
</evidence>
<keyword evidence="5 10" id="KW-0067">ATP-binding</keyword>
<dbReference type="InterPro" id="IPR036640">
    <property type="entry name" value="ABC1_TM_sf"/>
</dbReference>
<dbReference type="InterPro" id="IPR017871">
    <property type="entry name" value="ABC_transporter-like_CS"/>
</dbReference>
<evidence type="ECO:0000256" key="6">
    <source>
        <dbReference type="ARBA" id="ARBA00022989"/>
    </source>
</evidence>
<dbReference type="Gene3D" id="3.40.50.300">
    <property type="entry name" value="P-loop containing nucleotide triphosphate hydrolases"/>
    <property type="match status" value="1"/>
</dbReference>
<dbReference type="GO" id="GO:0005524">
    <property type="term" value="F:ATP binding"/>
    <property type="evidence" value="ECO:0007669"/>
    <property type="project" value="UniProtKB-KW"/>
</dbReference>
<keyword evidence="3" id="KW-0812">Transmembrane</keyword>
<evidence type="ECO:0000256" key="5">
    <source>
        <dbReference type="ARBA" id="ARBA00022840"/>
    </source>
</evidence>
<accession>A0ABM4DIG8</accession>
<keyword evidence="9" id="KW-1185">Reference proteome</keyword>
<gene>
    <name evidence="10" type="primary">LOC100205630</name>
</gene>
<dbReference type="PROSITE" id="PS00211">
    <property type="entry name" value="ABC_TRANSPORTER_1"/>
    <property type="match status" value="1"/>
</dbReference>
<dbReference type="PANTHER" id="PTHR11384:SF67">
    <property type="entry name" value="ATP-BINDING CASSETTE SUB-FAMILY D MEMBER 1"/>
    <property type="match status" value="1"/>
</dbReference>
<dbReference type="InterPro" id="IPR050835">
    <property type="entry name" value="ABC_transporter_sub-D"/>
</dbReference>
<dbReference type="SUPFAM" id="SSF90123">
    <property type="entry name" value="ABC transporter transmembrane region"/>
    <property type="match status" value="1"/>
</dbReference>